<sequence>MRAIDFRLRPPYKTYLNSFMYDMPALEKSHAMRNLGEISEAARKKDTALLVEEMDKAGVVLGVAPVRLPQDGDNDDAERLMKEFPNHFLGVPWVDPLNPKEACSVIEKYCVMGSCRAIIMEPGLYTTPVKWLVNNPDIYPVYEYCEEKNIPVLLSFGGRVSDPRLYAPELIYDVAMQFRNLKLVLCHGGWPYATAICKVAMDCSNVFLSPDTWAMTFAPGGSEYIVAANYTLQDQIVFGSSYPAIPLGKAVENYASQLRPEVVDKIMYQNGARIFGLDK</sequence>
<dbReference type="PANTHER" id="PTHR21240:SF19">
    <property type="entry name" value="CATALYTIC_ HYDROLASE"/>
    <property type="match status" value="1"/>
</dbReference>
<name>A0ABY5Y1E3_9BACT</name>
<dbReference type="Gene3D" id="3.20.20.140">
    <property type="entry name" value="Metal-dependent hydrolases"/>
    <property type="match status" value="1"/>
</dbReference>
<dbReference type="Pfam" id="PF04909">
    <property type="entry name" value="Amidohydro_2"/>
    <property type="match status" value="1"/>
</dbReference>
<keyword evidence="1" id="KW-0456">Lyase</keyword>
<reference evidence="3" key="1">
    <citation type="submission" date="2020-12" db="EMBL/GenBank/DDBJ databases">
        <title>Taurinivorans muris gen. nov., sp. nov., fundamental and realized metabolic niche of a ubiquitous sulfidogenic bacterium in the murine intestine.</title>
        <authorList>
            <person name="Ye H."/>
            <person name="Hanson B.T."/>
            <person name="Loy A."/>
        </authorList>
    </citation>
    <scope>NUCLEOTIDE SEQUENCE</scope>
    <source>
        <strain evidence="3">LT0009</strain>
    </source>
</reference>
<dbReference type="InterPro" id="IPR006680">
    <property type="entry name" value="Amidohydro-rel"/>
</dbReference>
<organism evidence="3 4">
    <name type="scientific">Taurinivorans muris</name>
    <dbReference type="NCBI Taxonomy" id="2787751"/>
    <lineage>
        <taxon>Bacteria</taxon>
        <taxon>Pseudomonadati</taxon>
        <taxon>Thermodesulfobacteriota</taxon>
        <taxon>Desulfovibrionia</taxon>
        <taxon>Desulfovibrionales</taxon>
        <taxon>Desulfovibrionaceae</taxon>
        <taxon>Taurinivorans</taxon>
    </lineage>
</organism>
<gene>
    <name evidence="3" type="ORF">JBF11_01385</name>
</gene>
<keyword evidence="4" id="KW-1185">Reference proteome</keyword>
<dbReference type="InterPro" id="IPR032466">
    <property type="entry name" value="Metal_Hydrolase"/>
</dbReference>
<evidence type="ECO:0000313" key="3">
    <source>
        <dbReference type="EMBL" id="UWX06004.1"/>
    </source>
</evidence>
<evidence type="ECO:0000256" key="1">
    <source>
        <dbReference type="ARBA" id="ARBA00023239"/>
    </source>
</evidence>
<evidence type="ECO:0000259" key="2">
    <source>
        <dbReference type="Pfam" id="PF04909"/>
    </source>
</evidence>
<dbReference type="RefSeq" id="WP_334315600.1">
    <property type="nucleotide sequence ID" value="NZ_CP065938.1"/>
</dbReference>
<evidence type="ECO:0000313" key="4">
    <source>
        <dbReference type="Proteomes" id="UP001058120"/>
    </source>
</evidence>
<proteinExistence type="predicted"/>
<dbReference type="Proteomes" id="UP001058120">
    <property type="component" value="Chromosome"/>
</dbReference>
<dbReference type="InterPro" id="IPR032465">
    <property type="entry name" value="ACMSD"/>
</dbReference>
<feature type="domain" description="Amidohydrolase-related" evidence="2">
    <location>
        <begin position="58"/>
        <end position="277"/>
    </location>
</feature>
<dbReference type="EMBL" id="CP065938">
    <property type="protein sequence ID" value="UWX06004.1"/>
    <property type="molecule type" value="Genomic_DNA"/>
</dbReference>
<protein>
    <submittedName>
        <fullName evidence="3">Amidohydrolase family protein</fullName>
    </submittedName>
</protein>
<dbReference type="SUPFAM" id="SSF51556">
    <property type="entry name" value="Metallo-dependent hydrolases"/>
    <property type="match status" value="1"/>
</dbReference>
<accession>A0ABY5Y1E3</accession>
<dbReference type="PANTHER" id="PTHR21240">
    <property type="entry name" value="2-AMINO-3-CARBOXYLMUCONATE-6-SEMIALDEHYDE DECARBOXYLASE"/>
    <property type="match status" value="1"/>
</dbReference>